<dbReference type="EMBL" id="HACG01039756">
    <property type="protein sequence ID" value="CEK86621.1"/>
    <property type="molecule type" value="Transcribed_RNA"/>
</dbReference>
<feature type="domain" description="MD-2-related lipid-recognition" evidence="2">
    <location>
        <begin position="58"/>
        <end position="164"/>
    </location>
</feature>
<name>A0A0B7B2V5_9EUPU</name>
<dbReference type="AlphaFoldDB" id="A0A0B7B2V5"/>
<gene>
    <name evidence="3" type="primary">ORF154771</name>
</gene>
<organism evidence="3">
    <name type="scientific">Arion vulgaris</name>
    <dbReference type="NCBI Taxonomy" id="1028688"/>
    <lineage>
        <taxon>Eukaryota</taxon>
        <taxon>Metazoa</taxon>
        <taxon>Spiralia</taxon>
        <taxon>Lophotrochozoa</taxon>
        <taxon>Mollusca</taxon>
        <taxon>Gastropoda</taxon>
        <taxon>Heterobranchia</taxon>
        <taxon>Euthyneura</taxon>
        <taxon>Panpulmonata</taxon>
        <taxon>Eupulmonata</taxon>
        <taxon>Stylommatophora</taxon>
        <taxon>Helicina</taxon>
        <taxon>Arionoidea</taxon>
        <taxon>Arionidae</taxon>
        <taxon>Arion</taxon>
    </lineage>
</organism>
<dbReference type="Gene3D" id="2.60.40.770">
    <property type="match status" value="1"/>
</dbReference>
<sequence length="167" mass="18682">MNIRGLLIVVVYIVSSHAREEHELVEVMYIVRANMGYNDDFGIATNCGKSLISAKWTPKDITSEGQVTLYANLTVPYDMNSGYAEADVYNHQDGSIIFQYGSPFTCEDIQKFIPCPLQKNEYLSMQRTITDLSALSQLSGVFDIVVKVSNEQDQQILCLNATIAISR</sequence>
<evidence type="ECO:0000259" key="2">
    <source>
        <dbReference type="Pfam" id="PF02221"/>
    </source>
</evidence>
<evidence type="ECO:0000313" key="3">
    <source>
        <dbReference type="EMBL" id="CEK86621.1"/>
    </source>
</evidence>
<accession>A0A0B7B2V5</accession>
<evidence type="ECO:0000256" key="1">
    <source>
        <dbReference type="SAM" id="SignalP"/>
    </source>
</evidence>
<feature type="chain" id="PRO_5002127969" description="MD-2-related lipid-recognition domain-containing protein" evidence="1">
    <location>
        <begin position="19"/>
        <end position="167"/>
    </location>
</feature>
<feature type="signal peptide" evidence="1">
    <location>
        <begin position="1"/>
        <end position="18"/>
    </location>
</feature>
<dbReference type="Pfam" id="PF02221">
    <property type="entry name" value="E1_DerP2_DerF2"/>
    <property type="match status" value="1"/>
</dbReference>
<dbReference type="InterPro" id="IPR003172">
    <property type="entry name" value="ML_dom"/>
</dbReference>
<keyword evidence="1" id="KW-0732">Signal</keyword>
<reference evidence="3" key="1">
    <citation type="submission" date="2014-12" db="EMBL/GenBank/DDBJ databases">
        <title>Insight into the proteome of Arion vulgaris.</title>
        <authorList>
            <person name="Aradska J."/>
            <person name="Bulat T."/>
            <person name="Smidak R."/>
            <person name="Sarate P."/>
            <person name="Gangsoo J."/>
            <person name="Sialana F."/>
            <person name="Bilban M."/>
            <person name="Lubec G."/>
        </authorList>
    </citation>
    <scope>NUCLEOTIDE SEQUENCE</scope>
    <source>
        <tissue evidence="3">Skin</tissue>
    </source>
</reference>
<proteinExistence type="predicted"/>
<protein>
    <recommendedName>
        <fullName evidence="2">MD-2-related lipid-recognition domain-containing protein</fullName>
    </recommendedName>
</protein>